<dbReference type="Pfam" id="PF12796">
    <property type="entry name" value="Ank_2"/>
    <property type="match status" value="1"/>
</dbReference>
<dbReference type="InterPro" id="IPR056884">
    <property type="entry name" value="NPHP3-like_N"/>
</dbReference>
<dbReference type="InterPro" id="IPR035994">
    <property type="entry name" value="Nucleoside_phosphorylase_sf"/>
</dbReference>
<keyword evidence="7" id="KW-1185">Reference proteome</keyword>
<dbReference type="Pfam" id="PF24883">
    <property type="entry name" value="NPHP3_N"/>
    <property type="match status" value="1"/>
</dbReference>
<reference evidence="6 7" key="1">
    <citation type="submission" date="2024-07" db="EMBL/GenBank/DDBJ databases">
        <title>Section-level genome sequencing and comparative genomics of Aspergillus sections Usti and Cavernicolus.</title>
        <authorList>
            <consortium name="Lawrence Berkeley National Laboratory"/>
            <person name="Nybo J.L."/>
            <person name="Vesth T.C."/>
            <person name="Theobald S."/>
            <person name="Frisvad J.C."/>
            <person name="Larsen T.O."/>
            <person name="Kjaerboelling I."/>
            <person name="Rothschild-Mancinelli K."/>
            <person name="Lyhne E.K."/>
            <person name="Kogle M.E."/>
            <person name="Barry K."/>
            <person name="Clum A."/>
            <person name="Na H."/>
            <person name="Ledsgaard L."/>
            <person name="Lin J."/>
            <person name="Lipzen A."/>
            <person name="Kuo A."/>
            <person name="Riley R."/>
            <person name="Mondo S."/>
            <person name="Labutti K."/>
            <person name="Haridas S."/>
            <person name="Pangalinan J."/>
            <person name="Salamov A.A."/>
            <person name="Simmons B.A."/>
            <person name="Magnuson J.K."/>
            <person name="Chen J."/>
            <person name="Drula E."/>
            <person name="Henrissat B."/>
            <person name="Wiebenga A."/>
            <person name="Lubbers R.J."/>
            <person name="Gomes A.C."/>
            <person name="Makela M.R."/>
            <person name="Stajich J."/>
            <person name="Grigoriev I.V."/>
            <person name="Mortensen U.H."/>
            <person name="De Vries R.P."/>
            <person name="Baker S.E."/>
            <person name="Andersen M.R."/>
        </authorList>
    </citation>
    <scope>NUCLEOTIDE SEQUENCE [LARGE SCALE GENOMIC DNA]</scope>
    <source>
        <strain evidence="6 7">CBS 209.92</strain>
    </source>
</reference>
<dbReference type="SUPFAM" id="SSF48403">
    <property type="entry name" value="Ankyrin repeat"/>
    <property type="match status" value="1"/>
</dbReference>
<evidence type="ECO:0000256" key="2">
    <source>
        <dbReference type="PROSITE-ProRule" id="PRU00023"/>
    </source>
</evidence>
<comment type="caution">
    <text evidence="6">The sequence shown here is derived from an EMBL/GenBank/DDBJ whole genome shotgun (WGS) entry which is preliminary data.</text>
</comment>
<feature type="repeat" description="ANK" evidence="2">
    <location>
        <begin position="852"/>
        <end position="884"/>
    </location>
</feature>
<dbReference type="InterPro" id="IPR054471">
    <property type="entry name" value="GPIID_WHD"/>
</dbReference>
<dbReference type="Gene3D" id="3.40.50.1580">
    <property type="entry name" value="Nucleoside phosphorylase domain"/>
    <property type="match status" value="1"/>
</dbReference>
<dbReference type="Proteomes" id="UP001610563">
    <property type="component" value="Unassembled WGS sequence"/>
</dbReference>
<dbReference type="InterPro" id="IPR053137">
    <property type="entry name" value="NLR-like"/>
</dbReference>
<feature type="compositionally biased region" description="Acidic residues" evidence="3">
    <location>
        <begin position="115"/>
        <end position="127"/>
    </location>
</feature>
<dbReference type="SUPFAM" id="SSF53167">
    <property type="entry name" value="Purine and uridine phosphorylases"/>
    <property type="match status" value="1"/>
</dbReference>
<protein>
    <submittedName>
        <fullName evidence="6">Uncharacterized protein</fullName>
    </submittedName>
</protein>
<dbReference type="EMBL" id="JBFTWV010000210">
    <property type="protein sequence ID" value="KAL2783806.1"/>
    <property type="molecule type" value="Genomic_DNA"/>
</dbReference>
<feature type="repeat" description="ANK" evidence="2">
    <location>
        <begin position="918"/>
        <end position="943"/>
    </location>
</feature>
<accession>A0ABR4FKL0</accession>
<dbReference type="PANTHER" id="PTHR46082:SF11">
    <property type="entry name" value="AAA+ ATPASE DOMAIN-CONTAINING PROTEIN-RELATED"/>
    <property type="match status" value="1"/>
</dbReference>
<proteinExistence type="predicted"/>
<sequence>MSEQPRSFVHNDYTIGWICALPETELLAAAAMLDEEHPMLPAADPRDTNSYLLGRIGAHNIVIACLPAQTTGKVSAATVANNLSRSFPAVRFGLMVGIGGGAPFYGSKEEATSDYSEEEDSEEEEEEEIRDIRLGDVVVSLNSKVSDAVVQYDFGKSIQDDKRKGTRIAELMTDAIDRNPGVAAEFKCPGAAKDRLFKPDVVHVQGKKTCKSCCGRDDANLVMRKERTTTGPEIHYGTIGSADQVMKDAILRDKWGRSEGILCFEMKAAGLMDSFPCLVIRGICDYADSHKNKAWQGYAAAAAAAYAKDLVLVIPEQGIMEQYREEILSWISPLDYTSKQNDTISRRQSGTGMWFLDSPIFTRWLETEKQTLFCPGIPGAGKTIMAASVIAKLQHELSHGDGGLAYIYCTYNERHTARDLIASILKQLSSQLPAIPQKVNELYTAHRVHRSSLQMNDLRSALMSVLSCFPKVFIVIDAIDECQDDKNRAELLEDVKELKPHASILVTSRHSGAIEDAFERDIHKRDFVLSNELADDSNLRSRIINAIVSKSRGMFLHAEFHVKFLATKHNLRDLEDALDELPMTSSAIYQQAMQRMQAQSLETVTLAQKMLSWIICAVEPMKIRRLQNALALREDDALISQHAYTSSRYLLSICAGLVIVDKETDIIRMVHYTAQEYLEKHKAEYLPHAQDEVSSTCLRYLSLNIAGCPDWLISVPETSDMFYYAATNLGKHLLDGAAPFVIDQAVKLFEDRKSISRAIEKGMHLPTSRDIRRPNRLHYAVSLSLSHILRLLHPTPEEINETNGDGVTPLCYALGHPTTAQEIPYSLSDHELLVTAKTLIEMGARIESRDGQGTTPLAVATKRGKHDLVKFLLSAGASVHVLDKYGKSVLMFAAEGGYYELVAMLLERGAAVNVVDQYGQTALSRAGVAGHKEVVKLLLAKGAVADGLVDAGSGNGLQNKPLQSTAEWGC</sequence>
<gene>
    <name evidence="6" type="ORF">BJX66DRAFT_349158</name>
</gene>
<dbReference type="PROSITE" id="PS50297">
    <property type="entry name" value="ANK_REP_REGION"/>
    <property type="match status" value="3"/>
</dbReference>
<dbReference type="Gene3D" id="3.40.50.300">
    <property type="entry name" value="P-loop containing nucleotide triphosphate hydrolases"/>
    <property type="match status" value="1"/>
</dbReference>
<evidence type="ECO:0000259" key="4">
    <source>
        <dbReference type="Pfam" id="PF22939"/>
    </source>
</evidence>
<dbReference type="InterPro" id="IPR002110">
    <property type="entry name" value="Ankyrin_rpt"/>
</dbReference>
<evidence type="ECO:0000259" key="5">
    <source>
        <dbReference type="Pfam" id="PF24883"/>
    </source>
</evidence>
<dbReference type="Pfam" id="PF22939">
    <property type="entry name" value="WHD_GPIID"/>
    <property type="match status" value="1"/>
</dbReference>
<evidence type="ECO:0000313" key="7">
    <source>
        <dbReference type="Proteomes" id="UP001610563"/>
    </source>
</evidence>
<feature type="domain" description="Nephrocystin 3-like N-terminal" evidence="5">
    <location>
        <begin position="350"/>
        <end position="509"/>
    </location>
</feature>
<dbReference type="InterPro" id="IPR036770">
    <property type="entry name" value="Ankyrin_rpt-contain_sf"/>
</dbReference>
<organism evidence="6 7">
    <name type="scientific">Aspergillus keveii</name>
    <dbReference type="NCBI Taxonomy" id="714993"/>
    <lineage>
        <taxon>Eukaryota</taxon>
        <taxon>Fungi</taxon>
        <taxon>Dikarya</taxon>
        <taxon>Ascomycota</taxon>
        <taxon>Pezizomycotina</taxon>
        <taxon>Eurotiomycetes</taxon>
        <taxon>Eurotiomycetidae</taxon>
        <taxon>Eurotiales</taxon>
        <taxon>Aspergillaceae</taxon>
        <taxon>Aspergillus</taxon>
        <taxon>Aspergillus subgen. Nidulantes</taxon>
    </lineage>
</organism>
<dbReference type="PANTHER" id="PTHR46082">
    <property type="entry name" value="ATP/GTP-BINDING PROTEIN-RELATED"/>
    <property type="match status" value="1"/>
</dbReference>
<dbReference type="InterPro" id="IPR027417">
    <property type="entry name" value="P-loop_NTPase"/>
</dbReference>
<name>A0ABR4FKL0_9EURO</name>
<dbReference type="SMART" id="SM00248">
    <property type="entry name" value="ANK"/>
    <property type="match status" value="5"/>
</dbReference>
<feature type="repeat" description="ANK" evidence="2">
    <location>
        <begin position="885"/>
        <end position="917"/>
    </location>
</feature>
<keyword evidence="2" id="KW-0040">ANK repeat</keyword>
<dbReference type="SUPFAM" id="SSF52540">
    <property type="entry name" value="P-loop containing nucleoside triphosphate hydrolases"/>
    <property type="match status" value="1"/>
</dbReference>
<dbReference type="PROSITE" id="PS50088">
    <property type="entry name" value="ANK_REPEAT"/>
    <property type="match status" value="3"/>
</dbReference>
<feature type="domain" description="GPI inositol-deacylase winged helix" evidence="4">
    <location>
        <begin position="600"/>
        <end position="681"/>
    </location>
</feature>
<evidence type="ECO:0000313" key="6">
    <source>
        <dbReference type="EMBL" id="KAL2783806.1"/>
    </source>
</evidence>
<feature type="region of interest" description="Disordered" evidence="3">
    <location>
        <begin position="107"/>
        <end position="127"/>
    </location>
</feature>
<evidence type="ECO:0000256" key="3">
    <source>
        <dbReference type="SAM" id="MobiDB-lite"/>
    </source>
</evidence>
<evidence type="ECO:0000256" key="1">
    <source>
        <dbReference type="ARBA" id="ARBA00022737"/>
    </source>
</evidence>
<keyword evidence="1" id="KW-0677">Repeat</keyword>
<dbReference type="Gene3D" id="1.25.40.20">
    <property type="entry name" value="Ankyrin repeat-containing domain"/>
    <property type="match status" value="1"/>
</dbReference>